<dbReference type="Proteomes" id="UP000669179">
    <property type="component" value="Unassembled WGS sequence"/>
</dbReference>
<evidence type="ECO:0000256" key="2">
    <source>
        <dbReference type="ARBA" id="ARBA00010157"/>
    </source>
</evidence>
<feature type="transmembrane region" description="Helical" evidence="7">
    <location>
        <begin position="207"/>
        <end position="229"/>
    </location>
</feature>
<dbReference type="Gene3D" id="1.20.1640.10">
    <property type="entry name" value="Multidrug efflux transporter AcrB transmembrane domain"/>
    <property type="match status" value="2"/>
</dbReference>
<dbReference type="InterPro" id="IPR000731">
    <property type="entry name" value="SSD"/>
</dbReference>
<dbReference type="PROSITE" id="PS50156">
    <property type="entry name" value="SSD"/>
    <property type="match status" value="2"/>
</dbReference>
<feature type="transmembrane region" description="Helical" evidence="7">
    <location>
        <begin position="587"/>
        <end position="607"/>
    </location>
</feature>
<keyword evidence="10" id="KW-1185">Reference proteome</keyword>
<keyword evidence="5 7" id="KW-1133">Transmembrane helix</keyword>
<dbReference type="PANTHER" id="PTHR33406:SF6">
    <property type="entry name" value="MEMBRANE PROTEIN YDGH-RELATED"/>
    <property type="match status" value="1"/>
</dbReference>
<protein>
    <submittedName>
        <fullName evidence="9">MMPL family transporter</fullName>
    </submittedName>
</protein>
<name>A0A939T3D7_9ACTN</name>
<dbReference type="EMBL" id="JAGEOJ010000002">
    <property type="protein sequence ID" value="MBO2446484.1"/>
    <property type="molecule type" value="Genomic_DNA"/>
</dbReference>
<feature type="transmembrane region" description="Helical" evidence="7">
    <location>
        <begin position="627"/>
        <end position="649"/>
    </location>
</feature>
<evidence type="ECO:0000256" key="3">
    <source>
        <dbReference type="ARBA" id="ARBA00022475"/>
    </source>
</evidence>
<feature type="transmembrane region" description="Helical" evidence="7">
    <location>
        <begin position="183"/>
        <end position="201"/>
    </location>
</feature>
<keyword evidence="6 7" id="KW-0472">Membrane</keyword>
<evidence type="ECO:0000313" key="9">
    <source>
        <dbReference type="EMBL" id="MBO2446484.1"/>
    </source>
</evidence>
<feature type="transmembrane region" description="Helical" evidence="7">
    <location>
        <begin position="316"/>
        <end position="344"/>
    </location>
</feature>
<dbReference type="GO" id="GO:0005886">
    <property type="term" value="C:plasma membrane"/>
    <property type="evidence" value="ECO:0007669"/>
    <property type="project" value="UniProtKB-SubCell"/>
</dbReference>
<feature type="transmembrane region" description="Helical" evidence="7">
    <location>
        <begin position="280"/>
        <end position="304"/>
    </location>
</feature>
<feature type="transmembrane region" description="Helical" evidence="7">
    <location>
        <begin position="241"/>
        <end position="260"/>
    </location>
</feature>
<evidence type="ECO:0000256" key="1">
    <source>
        <dbReference type="ARBA" id="ARBA00004651"/>
    </source>
</evidence>
<feature type="domain" description="SSD" evidence="8">
    <location>
        <begin position="206"/>
        <end position="338"/>
    </location>
</feature>
<comment type="similarity">
    <text evidence="2">Belongs to the resistance-nodulation-cell division (RND) (TC 2.A.6) family. MmpL subfamily.</text>
</comment>
<accession>A0A939T3D7</accession>
<keyword evidence="3" id="KW-1003">Cell membrane</keyword>
<sequence>MSTLTREAQEVGPPPGRYGGLVAGRRSTWAVLAIWLVLMAVGGSLAAKLGSVQDNDPVSWLPASSQSTKAVEVAEKHFAEKDVSTAVVVYSRDGGLTAADLAKVENDRGALKASAVKVSGDRKAAFISVPVRTAENDNAVLADGVDRVQDVAGTGVPGGLDVKVTGEAGSIADFIRVYSGMDGVLLGVTLGIVALLLLVTYRSPVLWLIPLLAVGLAAQVAAAVVYLLAKHAGLAVDGQSSYILIVLALGVGTDYALLLIARYREELHRHADRHEAMAHAVRGCLPAIAASAATVGVATLCLVFGSLNSTRGLGPVVAIGVAVVFAAMISLLPALLVILGRWAFWPLIPRYDPGDPGDQGYGGAGERGTGLWARVARTVGRAPRPIWIGALLVLVALAFGSTGLSTGLTQAEQFTKKTDSVVGQETLARHFPAGSSAPADLYVRAGEAAAAVSTVQKVPGVSSATQAGSAGGWTHVSVVLAGAPETKDARQAVERVRTALDHGGARSAVVGGESAVALDRHKAEGDEERLLIPLILGIVLVMLIALLRSVAAPIMLLASVVLSYAAALGAAALLFQALGHPRIDRGLLLFGFLFLVALGVDYTIFLMTRVREEVPRLGHREGVLTGLSVTGGVITSAGLVLAGTFMMLAVVPTVGALQQGLLIAVGVLLDTFIVRSLLIPALALEIGPRVWWPNGKVRA</sequence>
<feature type="transmembrane region" description="Helical" evidence="7">
    <location>
        <begin position="661"/>
        <end position="683"/>
    </location>
</feature>
<evidence type="ECO:0000256" key="5">
    <source>
        <dbReference type="ARBA" id="ARBA00022989"/>
    </source>
</evidence>
<reference evidence="9" key="1">
    <citation type="submission" date="2021-03" db="EMBL/GenBank/DDBJ databases">
        <authorList>
            <person name="Kanchanasin P."/>
            <person name="Saeng-In P."/>
            <person name="Phongsopitanun W."/>
            <person name="Yuki M."/>
            <person name="Kudo T."/>
            <person name="Ohkuma M."/>
            <person name="Tanasupawat S."/>
        </authorList>
    </citation>
    <scope>NUCLEOTIDE SEQUENCE</scope>
    <source>
        <strain evidence="9">GKU 128</strain>
    </source>
</reference>
<comment type="subcellular location">
    <subcellularLocation>
        <location evidence="1">Cell membrane</location>
        <topology evidence="1">Multi-pass membrane protein</topology>
    </subcellularLocation>
</comment>
<feature type="transmembrane region" description="Helical" evidence="7">
    <location>
        <begin position="27"/>
        <end position="47"/>
    </location>
</feature>
<dbReference type="AlphaFoldDB" id="A0A939T3D7"/>
<dbReference type="SUPFAM" id="SSF82866">
    <property type="entry name" value="Multidrug efflux transporter AcrB transmembrane domain"/>
    <property type="match status" value="2"/>
</dbReference>
<evidence type="ECO:0000313" key="10">
    <source>
        <dbReference type="Proteomes" id="UP000669179"/>
    </source>
</evidence>
<dbReference type="PANTHER" id="PTHR33406">
    <property type="entry name" value="MEMBRANE PROTEIN MJ1562-RELATED"/>
    <property type="match status" value="1"/>
</dbReference>
<feature type="transmembrane region" description="Helical" evidence="7">
    <location>
        <begin position="530"/>
        <end position="548"/>
    </location>
</feature>
<keyword evidence="4 7" id="KW-0812">Transmembrane</keyword>
<dbReference type="Pfam" id="PF03176">
    <property type="entry name" value="MMPL"/>
    <property type="match status" value="2"/>
</dbReference>
<evidence type="ECO:0000256" key="6">
    <source>
        <dbReference type="ARBA" id="ARBA00023136"/>
    </source>
</evidence>
<proteinExistence type="inferred from homology"/>
<evidence type="ECO:0000256" key="4">
    <source>
        <dbReference type="ARBA" id="ARBA00022692"/>
    </source>
</evidence>
<gene>
    <name evidence="9" type="ORF">J4573_05245</name>
</gene>
<dbReference type="RefSeq" id="WP_208254085.1">
    <property type="nucleotide sequence ID" value="NZ_JAGEOJ010000002.1"/>
</dbReference>
<feature type="transmembrane region" description="Helical" evidence="7">
    <location>
        <begin position="386"/>
        <end position="408"/>
    </location>
</feature>
<dbReference type="InterPro" id="IPR004869">
    <property type="entry name" value="MMPL_dom"/>
</dbReference>
<feature type="domain" description="SSD" evidence="8">
    <location>
        <begin position="547"/>
        <end position="685"/>
    </location>
</feature>
<evidence type="ECO:0000256" key="7">
    <source>
        <dbReference type="SAM" id="Phobius"/>
    </source>
</evidence>
<feature type="transmembrane region" description="Helical" evidence="7">
    <location>
        <begin position="554"/>
        <end position="575"/>
    </location>
</feature>
<evidence type="ECO:0000259" key="8">
    <source>
        <dbReference type="PROSITE" id="PS50156"/>
    </source>
</evidence>
<comment type="caution">
    <text evidence="9">The sequence shown here is derived from an EMBL/GenBank/DDBJ whole genome shotgun (WGS) entry which is preliminary data.</text>
</comment>
<dbReference type="InterPro" id="IPR050545">
    <property type="entry name" value="Mycobact_MmpL"/>
</dbReference>
<organism evidence="9 10">
    <name type="scientific">Actinomadura barringtoniae</name>
    <dbReference type="NCBI Taxonomy" id="1427535"/>
    <lineage>
        <taxon>Bacteria</taxon>
        <taxon>Bacillati</taxon>
        <taxon>Actinomycetota</taxon>
        <taxon>Actinomycetes</taxon>
        <taxon>Streptosporangiales</taxon>
        <taxon>Thermomonosporaceae</taxon>
        <taxon>Actinomadura</taxon>
    </lineage>
</organism>